<evidence type="ECO:0000313" key="2">
    <source>
        <dbReference type="Proteomes" id="UP001054945"/>
    </source>
</evidence>
<name>A0AAV4SPD5_CAEEX</name>
<reference evidence="1 2" key="1">
    <citation type="submission" date="2021-06" db="EMBL/GenBank/DDBJ databases">
        <title>Caerostris extrusa draft genome.</title>
        <authorList>
            <person name="Kono N."/>
            <person name="Arakawa K."/>
        </authorList>
    </citation>
    <scope>NUCLEOTIDE SEQUENCE [LARGE SCALE GENOMIC DNA]</scope>
</reference>
<evidence type="ECO:0000313" key="1">
    <source>
        <dbReference type="EMBL" id="GIY35116.1"/>
    </source>
</evidence>
<dbReference type="Proteomes" id="UP001054945">
    <property type="component" value="Unassembled WGS sequence"/>
</dbReference>
<dbReference type="AlphaFoldDB" id="A0AAV4SPD5"/>
<comment type="caution">
    <text evidence="1">The sequence shown here is derived from an EMBL/GenBank/DDBJ whole genome shotgun (WGS) entry which is preliminary data.</text>
</comment>
<accession>A0AAV4SPD5</accession>
<organism evidence="1 2">
    <name type="scientific">Caerostris extrusa</name>
    <name type="common">Bark spider</name>
    <name type="synonym">Caerostris bankana</name>
    <dbReference type="NCBI Taxonomy" id="172846"/>
    <lineage>
        <taxon>Eukaryota</taxon>
        <taxon>Metazoa</taxon>
        <taxon>Ecdysozoa</taxon>
        <taxon>Arthropoda</taxon>
        <taxon>Chelicerata</taxon>
        <taxon>Arachnida</taxon>
        <taxon>Araneae</taxon>
        <taxon>Araneomorphae</taxon>
        <taxon>Entelegynae</taxon>
        <taxon>Araneoidea</taxon>
        <taxon>Araneidae</taxon>
        <taxon>Caerostris</taxon>
    </lineage>
</organism>
<gene>
    <name evidence="1" type="ORF">CEXT_740311</name>
</gene>
<protein>
    <submittedName>
        <fullName evidence="1">Uncharacterized protein</fullName>
    </submittedName>
</protein>
<proteinExistence type="predicted"/>
<dbReference type="EMBL" id="BPLR01009859">
    <property type="protein sequence ID" value="GIY35116.1"/>
    <property type="molecule type" value="Genomic_DNA"/>
</dbReference>
<keyword evidence="2" id="KW-1185">Reference proteome</keyword>
<sequence length="74" mass="8180">MKDDDGEVGLKLVWGFLGSPGKKKNERKSIRSWKNFEGISQGDHSVQCNSFYLSAAQGIEANKACLEESGFLLE</sequence>